<evidence type="ECO:0000313" key="12">
    <source>
        <dbReference type="EMBL" id="TDK58117.1"/>
    </source>
</evidence>
<keyword evidence="7" id="KW-0546">Nucleotide metabolism</keyword>
<comment type="catalytic activity">
    <reaction evidence="10">
        <text>GTP + ATP = 3',3'-cGAMP + 2 diphosphate</text>
        <dbReference type="Rhea" id="RHEA:35647"/>
        <dbReference type="ChEBI" id="CHEBI:30616"/>
        <dbReference type="ChEBI" id="CHEBI:33019"/>
        <dbReference type="ChEBI" id="CHEBI:37565"/>
        <dbReference type="ChEBI" id="CHEBI:71501"/>
    </reaction>
    <physiologicalReaction direction="left-to-right" evidence="10">
        <dbReference type="Rhea" id="RHEA:35648"/>
    </physiologicalReaction>
</comment>
<reference evidence="12 13" key="1">
    <citation type="submission" date="2019-03" db="EMBL/GenBank/DDBJ databases">
        <title>Bacillus niacini sp. nov. a Nicotinate-Metabolizing Mesophile Isolated from Soil.</title>
        <authorList>
            <person name="Zhang G."/>
        </authorList>
    </citation>
    <scope>NUCLEOTIDE SEQUENCE [LARGE SCALE GENOMIC DNA]</scope>
    <source>
        <strain evidence="12 13">WN066</strain>
    </source>
</reference>
<evidence type="ECO:0000256" key="4">
    <source>
        <dbReference type="ARBA" id="ARBA00022741"/>
    </source>
</evidence>
<dbReference type="GO" id="GO:0051607">
    <property type="term" value="P:defense response to virus"/>
    <property type="evidence" value="ECO:0007669"/>
    <property type="project" value="UniProtKB-KW"/>
</dbReference>
<comment type="caution">
    <text evidence="12">The sequence shown here is derived from an EMBL/GenBank/DDBJ whole genome shotgun (WGS) entry which is preliminary data.</text>
</comment>
<dbReference type="GO" id="GO:0046872">
    <property type="term" value="F:metal ion binding"/>
    <property type="evidence" value="ECO:0007669"/>
    <property type="project" value="UniProtKB-KW"/>
</dbReference>
<evidence type="ECO:0000256" key="1">
    <source>
        <dbReference type="ARBA" id="ARBA00022679"/>
    </source>
</evidence>
<organism evidence="12 13">
    <name type="scientific">Bacillus salipaludis</name>
    <dbReference type="NCBI Taxonomy" id="2547811"/>
    <lineage>
        <taxon>Bacteria</taxon>
        <taxon>Bacillati</taxon>
        <taxon>Bacillota</taxon>
        <taxon>Bacilli</taxon>
        <taxon>Bacillales</taxon>
        <taxon>Bacillaceae</taxon>
        <taxon>Bacillus</taxon>
    </lineage>
</organism>
<dbReference type="RefSeq" id="WP_133338921.1">
    <property type="nucleotide sequence ID" value="NZ_SMYO01000017.1"/>
</dbReference>
<dbReference type="Proteomes" id="UP000295132">
    <property type="component" value="Unassembled WGS sequence"/>
</dbReference>
<dbReference type="GO" id="GO:0005524">
    <property type="term" value="F:ATP binding"/>
    <property type="evidence" value="ECO:0007669"/>
    <property type="project" value="UniProtKB-KW"/>
</dbReference>
<keyword evidence="8" id="KW-0051">Antiviral defense</keyword>
<evidence type="ECO:0000256" key="7">
    <source>
        <dbReference type="ARBA" id="ARBA00023080"/>
    </source>
</evidence>
<evidence type="ECO:0000256" key="8">
    <source>
        <dbReference type="ARBA" id="ARBA00023118"/>
    </source>
</evidence>
<keyword evidence="4" id="KW-0547">Nucleotide-binding</keyword>
<dbReference type="Pfam" id="PF21654">
    <property type="entry name" value="DncV-like_NTFase"/>
    <property type="match status" value="1"/>
</dbReference>
<evidence type="ECO:0000256" key="6">
    <source>
        <dbReference type="ARBA" id="ARBA00022842"/>
    </source>
</evidence>
<evidence type="ECO:0000259" key="11">
    <source>
        <dbReference type="Pfam" id="PF21654"/>
    </source>
</evidence>
<evidence type="ECO:0000313" key="13">
    <source>
        <dbReference type="Proteomes" id="UP000295132"/>
    </source>
</evidence>
<keyword evidence="1 12" id="KW-0808">Transferase</keyword>
<evidence type="ECO:0000256" key="2">
    <source>
        <dbReference type="ARBA" id="ARBA00022695"/>
    </source>
</evidence>
<keyword evidence="5" id="KW-0067">ATP-binding</keyword>
<keyword evidence="2" id="KW-0548">Nucleotidyltransferase</keyword>
<accession>A0A4R5VLN5</accession>
<dbReference type="EMBL" id="SMYO01000017">
    <property type="protein sequence ID" value="TDK58117.1"/>
    <property type="molecule type" value="Genomic_DNA"/>
</dbReference>
<keyword evidence="6" id="KW-0460">Magnesium</keyword>
<keyword evidence="3" id="KW-0479">Metal-binding</keyword>
<name>A0A4R5VLN5_9BACI</name>
<protein>
    <recommendedName>
        <fullName evidence="9">Cyclic GMP-AMP synthase</fullName>
    </recommendedName>
</protein>
<dbReference type="InterPro" id="IPR048445">
    <property type="entry name" value="DncV-like_NTFase"/>
</dbReference>
<dbReference type="GO" id="GO:0016779">
    <property type="term" value="F:nucleotidyltransferase activity"/>
    <property type="evidence" value="ECO:0007669"/>
    <property type="project" value="UniProtKB-KW"/>
</dbReference>
<evidence type="ECO:0000256" key="3">
    <source>
        <dbReference type="ARBA" id="ARBA00022723"/>
    </source>
</evidence>
<evidence type="ECO:0000256" key="10">
    <source>
        <dbReference type="ARBA" id="ARBA00048304"/>
    </source>
</evidence>
<evidence type="ECO:0000256" key="5">
    <source>
        <dbReference type="ARBA" id="ARBA00022840"/>
    </source>
</evidence>
<feature type="domain" description="Cyclic GMP-AMP synthase DncV-like nucleotidyltransferase" evidence="11">
    <location>
        <begin position="56"/>
        <end position="139"/>
    </location>
</feature>
<gene>
    <name evidence="12" type="ORF">E2K98_24685</name>
</gene>
<evidence type="ECO:0000256" key="9">
    <source>
        <dbReference type="ARBA" id="ARBA00044145"/>
    </source>
</evidence>
<dbReference type="AlphaFoldDB" id="A0A4R5VLN5"/>
<dbReference type="GO" id="GO:0009117">
    <property type="term" value="P:nucleotide metabolic process"/>
    <property type="evidence" value="ECO:0007669"/>
    <property type="project" value="UniProtKB-KW"/>
</dbReference>
<sequence>MADIQKFFLDFHEAIKLKRFKENKELREKRDIIINKIKDGLNKKFENSENCVPNVEFIDQGSYAVDLGIIPEDKDYDIDEGVIFDLYIEDYQDCVELKKWIRDILQNHTSTLPKIKNPCVTVTYSLDEEPVYHVDLPVYAKSKNDDKLYLAWGKEFSNLENKYWNPADPEGLNDFISNSFSEDDKKQFKRIVRFIKKWKDICFSSEGNKRPPSIGITITAADMFSPNKTYIALTDKYEYNDLAALKNYIQSLKSKFSLKWDQDKNQFLYIIEYNLPVEPYKNVFSKMSNVQMNEFYNKLDDLYNGLSSAEQKDDPYEACKILVPFFGEKFPVPESKEARFQKVALSSAPSSHSALKG</sequence>
<proteinExistence type="predicted"/>